<dbReference type="InterPro" id="IPR018750">
    <property type="entry name" value="DUF2306_membrane"/>
</dbReference>
<dbReference type="AlphaFoldDB" id="A0A2U2C7G6"/>
<dbReference type="OrthoDB" id="9815686at2"/>
<accession>A0A2U2C7G6</accession>
<organism evidence="2 3">
    <name type="scientific">Pararhodobacter marinus</name>
    <dbReference type="NCBI Taxonomy" id="2184063"/>
    <lineage>
        <taxon>Bacteria</taxon>
        <taxon>Pseudomonadati</taxon>
        <taxon>Pseudomonadota</taxon>
        <taxon>Alphaproteobacteria</taxon>
        <taxon>Rhodobacterales</taxon>
        <taxon>Paracoccaceae</taxon>
        <taxon>Pararhodobacter</taxon>
    </lineage>
</organism>
<keyword evidence="1" id="KW-0472">Membrane</keyword>
<name>A0A2U2C7G6_9RHOB</name>
<dbReference type="RefSeq" id="WP_109534251.1">
    <property type="nucleotide sequence ID" value="NZ_CAXPUO010000095.1"/>
</dbReference>
<dbReference type="EMBL" id="QEYD01000009">
    <property type="protein sequence ID" value="PWE27836.1"/>
    <property type="molecule type" value="Genomic_DNA"/>
</dbReference>
<proteinExistence type="predicted"/>
<feature type="transmembrane region" description="Helical" evidence="1">
    <location>
        <begin position="12"/>
        <end position="32"/>
    </location>
</feature>
<dbReference type="GeneID" id="94366302"/>
<evidence type="ECO:0008006" key="4">
    <source>
        <dbReference type="Google" id="ProtNLM"/>
    </source>
</evidence>
<evidence type="ECO:0000313" key="3">
    <source>
        <dbReference type="Proteomes" id="UP000244940"/>
    </source>
</evidence>
<sequence length="165" mass="17718">MTSLAPLLEAAPVIQMHAASALAALVLGPVAIHRRRRDRLHKTVGYVWIVAMAAAAISSFWIHSMPVIGPFGPIHALSALALVSLVRGLAAAIRRDIATHRAVLRGLYYYGVGVPMIFTLLPGRVMSRVLFGPDSAAGLWVVAVLGLVAVAWHLLGRRRAPRRNA</sequence>
<protein>
    <recommendedName>
        <fullName evidence="4">DUF2306 domain-containing protein</fullName>
    </recommendedName>
</protein>
<dbReference type="Pfam" id="PF10067">
    <property type="entry name" value="DUF2306"/>
    <property type="match status" value="1"/>
</dbReference>
<feature type="transmembrane region" description="Helical" evidence="1">
    <location>
        <begin position="44"/>
        <end position="62"/>
    </location>
</feature>
<feature type="transmembrane region" description="Helical" evidence="1">
    <location>
        <begin position="106"/>
        <end position="125"/>
    </location>
</feature>
<evidence type="ECO:0000313" key="2">
    <source>
        <dbReference type="EMBL" id="PWE27836.1"/>
    </source>
</evidence>
<reference evidence="2 3" key="1">
    <citation type="submission" date="2018-05" db="EMBL/GenBank/DDBJ databases">
        <title>Pararhodobacter marina sp. nov., isolated from deep-sea water of the Indian Ocean.</title>
        <authorList>
            <person name="Lai Q.Sr."/>
            <person name="Liu X."/>
            <person name="Shao Z."/>
        </authorList>
    </citation>
    <scope>NUCLEOTIDE SEQUENCE [LARGE SCALE GENOMIC DNA]</scope>
    <source>
        <strain evidence="2 3">CIC4N-9</strain>
    </source>
</reference>
<dbReference type="Proteomes" id="UP000244940">
    <property type="component" value="Unassembled WGS sequence"/>
</dbReference>
<keyword evidence="3" id="KW-1185">Reference proteome</keyword>
<evidence type="ECO:0000256" key="1">
    <source>
        <dbReference type="SAM" id="Phobius"/>
    </source>
</evidence>
<keyword evidence="1" id="KW-1133">Transmembrane helix</keyword>
<feature type="transmembrane region" description="Helical" evidence="1">
    <location>
        <begin position="137"/>
        <end position="155"/>
    </location>
</feature>
<keyword evidence="1" id="KW-0812">Transmembrane</keyword>
<comment type="caution">
    <text evidence="2">The sequence shown here is derived from an EMBL/GenBank/DDBJ whole genome shotgun (WGS) entry which is preliminary data.</text>
</comment>
<feature type="transmembrane region" description="Helical" evidence="1">
    <location>
        <begin position="74"/>
        <end position="94"/>
    </location>
</feature>
<gene>
    <name evidence="2" type="ORF">C4N9_15505</name>
</gene>